<dbReference type="AlphaFoldDB" id="A0A3D8QHQ7"/>
<dbReference type="PANTHER" id="PTHR37540:SF5">
    <property type="entry name" value="TRANSCRIPTION FACTOR DOMAIN-CONTAINING PROTEIN"/>
    <property type="match status" value="1"/>
</dbReference>
<protein>
    <submittedName>
        <fullName evidence="2">Uncharacterized protein</fullName>
    </submittedName>
</protein>
<gene>
    <name evidence="2" type="ORF">BP5796_11275</name>
</gene>
<dbReference type="Pfam" id="PF11951">
    <property type="entry name" value="Fungal_trans_2"/>
    <property type="match status" value="1"/>
</dbReference>
<dbReference type="Proteomes" id="UP000256328">
    <property type="component" value="Unassembled WGS sequence"/>
</dbReference>
<reference evidence="2 3" key="1">
    <citation type="journal article" date="2018" name="IMA Fungus">
        <title>IMA Genome-F 9: Draft genome sequence of Annulohypoxylon stygium, Aspergillus mulundensis, Berkeleyomyces basicola (syn. Thielaviopsis basicola), Ceratocystis smalleyi, two Cercospora beticola strains, Coleophoma cylindrospora, Fusarium fracticaudum, Phialophora cf. hyalina, and Morchella septimelata.</title>
        <authorList>
            <person name="Wingfield B.D."/>
            <person name="Bills G.F."/>
            <person name="Dong Y."/>
            <person name="Huang W."/>
            <person name="Nel W.J."/>
            <person name="Swalarsk-Parry B.S."/>
            <person name="Vaghefi N."/>
            <person name="Wilken P.M."/>
            <person name="An Z."/>
            <person name="de Beer Z.W."/>
            <person name="De Vos L."/>
            <person name="Chen L."/>
            <person name="Duong T.A."/>
            <person name="Gao Y."/>
            <person name="Hammerbacher A."/>
            <person name="Kikkert J.R."/>
            <person name="Li Y."/>
            <person name="Li H."/>
            <person name="Li K."/>
            <person name="Li Q."/>
            <person name="Liu X."/>
            <person name="Ma X."/>
            <person name="Naidoo K."/>
            <person name="Pethybridge S.J."/>
            <person name="Sun J."/>
            <person name="Steenkamp E.T."/>
            <person name="van der Nest M.A."/>
            <person name="van Wyk S."/>
            <person name="Wingfield M.J."/>
            <person name="Xiong C."/>
            <person name="Yue Q."/>
            <person name="Zhang X."/>
        </authorList>
    </citation>
    <scope>NUCLEOTIDE SEQUENCE [LARGE SCALE GENOMIC DNA]</scope>
    <source>
        <strain evidence="2 3">BP5796</strain>
    </source>
</reference>
<dbReference type="PANTHER" id="PTHR37540">
    <property type="entry name" value="TRANSCRIPTION FACTOR (ACR-2), PUTATIVE-RELATED-RELATED"/>
    <property type="match status" value="1"/>
</dbReference>
<evidence type="ECO:0000313" key="3">
    <source>
        <dbReference type="Proteomes" id="UP000256328"/>
    </source>
</evidence>
<evidence type="ECO:0000256" key="1">
    <source>
        <dbReference type="SAM" id="MobiDB-lite"/>
    </source>
</evidence>
<organism evidence="2 3">
    <name type="scientific">Coleophoma crateriformis</name>
    <dbReference type="NCBI Taxonomy" id="565419"/>
    <lineage>
        <taxon>Eukaryota</taxon>
        <taxon>Fungi</taxon>
        <taxon>Dikarya</taxon>
        <taxon>Ascomycota</taxon>
        <taxon>Pezizomycotina</taxon>
        <taxon>Leotiomycetes</taxon>
        <taxon>Helotiales</taxon>
        <taxon>Dermateaceae</taxon>
        <taxon>Coleophoma</taxon>
    </lineage>
</organism>
<dbReference type="InterPro" id="IPR021858">
    <property type="entry name" value="Fun_TF"/>
</dbReference>
<dbReference type="EMBL" id="PDLN01000018">
    <property type="protein sequence ID" value="RDW61383.1"/>
    <property type="molecule type" value="Genomic_DNA"/>
</dbReference>
<dbReference type="OrthoDB" id="4158087at2759"/>
<evidence type="ECO:0000313" key="2">
    <source>
        <dbReference type="EMBL" id="RDW61383.1"/>
    </source>
</evidence>
<name>A0A3D8QHQ7_9HELO</name>
<proteinExistence type="predicted"/>
<sequence length="469" mass="52889">MPNDGGRQFQWVNATRPGRNLDQGVRKIVRTHVMNDHVRQKKHQKLRNENAAPSSAARPSQDERPGSQFESPAVKNDAVPRGLGYPSALTLWSYPIPMTARTHALLNHYVYHVTERLYPLSKQLKFNPFRGEAWFQFAVTDAAMLHALLYSGANYLSLLEGKRESEDSVYHLGKTVQIINRRLQKSVMVDDSTIGALTCVALGESMSGHLDLWHVHMRGLKELIRSREDMNPLSHLLRIKLHRTDVAGAIDYAESPYLPFERANIPRVWSLIPAQQQEEIYEHLTSTLYQAGVHSDLVEIMVELAYFSSAVLLSKTDSMIRLNPSALTEDMYWIQHQLLSFSCGPASFHSIGNIDAACRLGGLLYMKALLEEIPHSYTGPTILLDELRTHLEGIASDEGNSSLLTWLTLLGLQFTKQDLPKQWFAKHLSEIAQFPLGLGSSSILSLHKLFSTSSERMNRITSVPKMLEL</sequence>
<comment type="caution">
    <text evidence="2">The sequence shown here is derived from an EMBL/GenBank/DDBJ whole genome shotgun (WGS) entry which is preliminary data.</text>
</comment>
<keyword evidence="3" id="KW-1185">Reference proteome</keyword>
<accession>A0A3D8QHQ7</accession>
<feature type="region of interest" description="Disordered" evidence="1">
    <location>
        <begin position="34"/>
        <end position="76"/>
    </location>
</feature>